<sequence length="160" mass="18005">MKWQMRFRAIGCFISLLHPRRAATHSSQQRLPASAQDLQSCKIHFSHTETCRLKALGHVLGQEGGGEMARTFKSPSSLCVQVSTESDFMSSADITLPTVFQTAKVLQTIHMGESQARHKSGDVIFSRIKHRIDCEGRTEYETSTTSGSQVESRIRKWDQH</sequence>
<keyword evidence="4" id="KW-1185">Reference proteome</keyword>
<organism evidence="3 4">
    <name type="scientific">Anabarilius grahami</name>
    <name type="common">Kanglang fish</name>
    <name type="synonym">Barilius grahami</name>
    <dbReference type="NCBI Taxonomy" id="495550"/>
    <lineage>
        <taxon>Eukaryota</taxon>
        <taxon>Metazoa</taxon>
        <taxon>Chordata</taxon>
        <taxon>Craniata</taxon>
        <taxon>Vertebrata</taxon>
        <taxon>Euteleostomi</taxon>
        <taxon>Actinopterygii</taxon>
        <taxon>Neopterygii</taxon>
        <taxon>Teleostei</taxon>
        <taxon>Ostariophysi</taxon>
        <taxon>Cypriniformes</taxon>
        <taxon>Xenocyprididae</taxon>
        <taxon>Xenocypridinae</taxon>
        <taxon>Xenocypridinae incertae sedis</taxon>
        <taxon>Anabarilius</taxon>
    </lineage>
</organism>
<comment type="caution">
    <text evidence="3">The sequence shown here is derived from an EMBL/GenBank/DDBJ whole genome shotgun (WGS) entry which is preliminary data.</text>
</comment>
<feature type="region of interest" description="Disordered" evidence="1">
    <location>
        <begin position="139"/>
        <end position="160"/>
    </location>
</feature>
<feature type="signal peptide" evidence="2">
    <location>
        <begin position="1"/>
        <end position="22"/>
    </location>
</feature>
<dbReference type="Proteomes" id="UP000281406">
    <property type="component" value="Unassembled WGS sequence"/>
</dbReference>
<dbReference type="EMBL" id="RJVU01049301">
    <property type="protein sequence ID" value="ROL42842.1"/>
    <property type="molecule type" value="Genomic_DNA"/>
</dbReference>
<evidence type="ECO:0000313" key="4">
    <source>
        <dbReference type="Proteomes" id="UP000281406"/>
    </source>
</evidence>
<protein>
    <submittedName>
        <fullName evidence="3">Uncharacterized protein</fullName>
    </submittedName>
</protein>
<dbReference type="AlphaFoldDB" id="A0A3N0Y9C1"/>
<evidence type="ECO:0000313" key="3">
    <source>
        <dbReference type="EMBL" id="ROL42842.1"/>
    </source>
</evidence>
<feature type="chain" id="PRO_5018318200" evidence="2">
    <location>
        <begin position="23"/>
        <end position="160"/>
    </location>
</feature>
<keyword evidence="2" id="KW-0732">Signal</keyword>
<name>A0A3N0Y9C1_ANAGA</name>
<gene>
    <name evidence="3" type="ORF">DPX16_8588</name>
</gene>
<evidence type="ECO:0000256" key="2">
    <source>
        <dbReference type="SAM" id="SignalP"/>
    </source>
</evidence>
<accession>A0A3N0Y9C1</accession>
<evidence type="ECO:0000256" key="1">
    <source>
        <dbReference type="SAM" id="MobiDB-lite"/>
    </source>
</evidence>
<feature type="compositionally biased region" description="Polar residues" evidence="1">
    <location>
        <begin position="141"/>
        <end position="151"/>
    </location>
</feature>
<proteinExistence type="predicted"/>
<reference evidence="3 4" key="1">
    <citation type="submission" date="2018-10" db="EMBL/GenBank/DDBJ databases">
        <title>Genome assembly for a Yunnan-Guizhou Plateau 3E fish, Anabarilius grahami (Regan), and its evolutionary and genetic applications.</title>
        <authorList>
            <person name="Jiang W."/>
        </authorList>
    </citation>
    <scope>NUCLEOTIDE SEQUENCE [LARGE SCALE GENOMIC DNA]</scope>
    <source>
        <strain evidence="3">AG-KIZ</strain>
        <tissue evidence="3">Muscle</tissue>
    </source>
</reference>